<dbReference type="EMBL" id="QRYC01000002">
    <property type="protein sequence ID" value="RGU58431.1"/>
    <property type="molecule type" value="Genomic_DNA"/>
</dbReference>
<dbReference type="RefSeq" id="WP_046405730.1">
    <property type="nucleotide sequence ID" value="NZ_JABWDG010000091.1"/>
</dbReference>
<organism evidence="1 5">
    <name type="scientific">Odoribacter splanchnicus</name>
    <dbReference type="NCBI Taxonomy" id="28118"/>
    <lineage>
        <taxon>Bacteria</taxon>
        <taxon>Pseudomonadati</taxon>
        <taxon>Bacteroidota</taxon>
        <taxon>Bacteroidia</taxon>
        <taxon>Bacteroidales</taxon>
        <taxon>Odoribacteraceae</taxon>
        <taxon>Odoribacter</taxon>
    </lineage>
</organism>
<gene>
    <name evidence="2" type="ORF">DWW24_20845</name>
    <name evidence="1" type="ORF">DWW57_01570</name>
    <name evidence="3" type="ORF">DXA53_08565</name>
</gene>
<sequence length="79" mass="9087">MKTKKRLIIFVILITIFSILSSIFDIKTYQNGNTIALKNIEALAYEETINPEILRICTEARGFCAHNRIQYIGIHMKAD</sequence>
<accession>A0A3D1UHG5</accession>
<comment type="caution">
    <text evidence="1">The sequence shown here is derived from an EMBL/GenBank/DDBJ whole genome shotgun (WGS) entry which is preliminary data.</text>
</comment>
<proteinExistence type="predicted"/>
<evidence type="ECO:0000313" key="2">
    <source>
        <dbReference type="EMBL" id="RGV17687.1"/>
    </source>
</evidence>
<dbReference type="Proteomes" id="UP000284243">
    <property type="component" value="Unassembled WGS sequence"/>
</dbReference>
<evidence type="ECO:0000313" key="3">
    <source>
        <dbReference type="EMBL" id="RGY06893.1"/>
    </source>
</evidence>
<evidence type="ECO:0000313" key="6">
    <source>
        <dbReference type="Proteomes" id="UP000284434"/>
    </source>
</evidence>
<dbReference type="Proteomes" id="UP000283426">
    <property type="component" value="Unassembled WGS sequence"/>
</dbReference>
<evidence type="ECO:0000313" key="1">
    <source>
        <dbReference type="EMBL" id="RGU58431.1"/>
    </source>
</evidence>
<reference evidence="4 5" key="1">
    <citation type="submission" date="2018-08" db="EMBL/GenBank/DDBJ databases">
        <title>A genome reference for cultivated species of the human gut microbiota.</title>
        <authorList>
            <person name="Zou Y."/>
            <person name="Xue W."/>
            <person name="Luo G."/>
        </authorList>
    </citation>
    <scope>NUCLEOTIDE SEQUENCE [LARGE SCALE GENOMIC DNA]</scope>
    <source>
        <strain evidence="2 4">AF14-6AC</strain>
        <strain evidence="1 5">AF16-14</strain>
        <strain evidence="3 6">OF03-11</strain>
    </source>
</reference>
<dbReference type="AlphaFoldDB" id="A0A3D1UHG5"/>
<name>A0A3D1UHG5_9BACT</name>
<evidence type="ECO:0000313" key="5">
    <source>
        <dbReference type="Proteomes" id="UP000284243"/>
    </source>
</evidence>
<dbReference type="EMBL" id="QSCO01000010">
    <property type="protein sequence ID" value="RGY06893.1"/>
    <property type="molecule type" value="Genomic_DNA"/>
</dbReference>
<evidence type="ECO:0000313" key="4">
    <source>
        <dbReference type="Proteomes" id="UP000283426"/>
    </source>
</evidence>
<dbReference type="EMBL" id="QRYW01000066">
    <property type="protein sequence ID" value="RGV17687.1"/>
    <property type="molecule type" value="Genomic_DNA"/>
</dbReference>
<dbReference type="Proteomes" id="UP000284434">
    <property type="component" value="Unassembled WGS sequence"/>
</dbReference>
<protein>
    <submittedName>
        <fullName evidence="1">Uncharacterized protein</fullName>
    </submittedName>
</protein>